<feature type="region of interest" description="Disordered" evidence="1">
    <location>
        <begin position="1"/>
        <end position="80"/>
    </location>
</feature>
<gene>
    <name evidence="2" type="ORF">Ctob_008609</name>
</gene>
<dbReference type="Proteomes" id="UP000037460">
    <property type="component" value="Unassembled WGS sequence"/>
</dbReference>
<evidence type="ECO:0000313" key="3">
    <source>
        <dbReference type="Proteomes" id="UP000037460"/>
    </source>
</evidence>
<dbReference type="Gene3D" id="1.25.10.10">
    <property type="entry name" value="Leucine-rich Repeat Variant"/>
    <property type="match status" value="4"/>
</dbReference>
<dbReference type="GO" id="GO:0016491">
    <property type="term" value="F:oxidoreductase activity"/>
    <property type="evidence" value="ECO:0007669"/>
    <property type="project" value="TreeGrafter"/>
</dbReference>
<organism evidence="2 3">
    <name type="scientific">Chrysochromulina tobinii</name>
    <dbReference type="NCBI Taxonomy" id="1460289"/>
    <lineage>
        <taxon>Eukaryota</taxon>
        <taxon>Haptista</taxon>
        <taxon>Haptophyta</taxon>
        <taxon>Prymnesiophyceae</taxon>
        <taxon>Prymnesiales</taxon>
        <taxon>Chrysochromulinaceae</taxon>
        <taxon>Chrysochromulina</taxon>
    </lineage>
</organism>
<evidence type="ECO:0000256" key="1">
    <source>
        <dbReference type="SAM" id="MobiDB-lite"/>
    </source>
</evidence>
<sequence length="712" mass="77987">MEAEDEVLYHSLIREVSPERERSPPRALSPPTHSPPPPATCDPTAPATPRLAAARKARTEAAKKKDAAANRVAAKRVTSKKKEQRRAEIGAFSTMLNNYTIEDIVGNAAVVVQAVSDADPHVRIAARAALDRFLGAAGKLKVHPLLTPDMDELVDSLVKKMIDPAAETRQSVVDVLALMHKECLARHAPSVVAQLKHSNGEVRLTGIKILSLLDPKDLGLCATTLSLMLDDRSTDVRRAVARAMASLEASTISGYAERIVSTLSNPDVSYRRLMLTTVFGQIPAPALEPYHPVIGEYLSGASAAELRDAVWLLSMMPTLMIAQLAKSLVRSLEDSDEAVSVAAQTALCKLDPATLASHATDFTDRLASADWKECVSGLRALAKLTPILQQSAPLIFRRLEDDDVNVRCAVLETMRVMKPAIILSKMSSVVPMLVDPNDNVRSMVIDLINLIDPTEFVAQTASLTPQIISCIRFPDDRVRALAVTLAGHYLDYDQELVRQYVELGDFVQLLQDPSTQVRLATIPTAARFEKQDFIAYAEGIVDTFAKEAERERGATSARNTPRAASVSKLLMKTLFCKLDPTVLEAKQEVLLPEIAAAFKRLENQKWQVRREAAEVIGALAHLTTENEMYSLYEKLEDPRLEVSCAVGDALSRIAHFKLKDLAEEFVQKLRGAHEGARMSSVKILQQLATTTESSTPLLNKQQIQALQRVGAS</sequence>
<dbReference type="AlphaFoldDB" id="A0A0M0JVD6"/>
<dbReference type="PANTHER" id="PTHR12697">
    <property type="entry name" value="PBS LYASE HEAT-LIKE PROTEIN"/>
    <property type="match status" value="1"/>
</dbReference>
<feature type="compositionally biased region" description="Basic and acidic residues" evidence="1">
    <location>
        <begin position="57"/>
        <end position="68"/>
    </location>
</feature>
<proteinExistence type="predicted"/>
<feature type="compositionally biased region" description="Low complexity" evidence="1">
    <location>
        <begin position="41"/>
        <end position="54"/>
    </location>
</feature>
<feature type="compositionally biased region" description="Basic and acidic residues" evidence="1">
    <location>
        <begin position="12"/>
        <end position="24"/>
    </location>
</feature>
<dbReference type="InterPro" id="IPR016024">
    <property type="entry name" value="ARM-type_fold"/>
</dbReference>
<name>A0A0M0JVD6_9EUKA</name>
<accession>A0A0M0JVD6</accession>
<dbReference type="EMBL" id="JWZX01002211">
    <property type="protein sequence ID" value="KOO30500.1"/>
    <property type="molecule type" value="Genomic_DNA"/>
</dbReference>
<dbReference type="SUPFAM" id="SSF48371">
    <property type="entry name" value="ARM repeat"/>
    <property type="match status" value="1"/>
</dbReference>
<keyword evidence="3" id="KW-1185">Reference proteome</keyword>
<reference evidence="3" key="1">
    <citation type="journal article" date="2015" name="PLoS Genet.">
        <title>Genome Sequence and Transcriptome Analyses of Chrysochromulina tobin: Metabolic Tools for Enhanced Algal Fitness in the Prominent Order Prymnesiales (Haptophyceae).</title>
        <authorList>
            <person name="Hovde B.T."/>
            <person name="Deodato C.R."/>
            <person name="Hunsperger H.M."/>
            <person name="Ryken S.A."/>
            <person name="Yost W."/>
            <person name="Jha R.K."/>
            <person name="Patterson J."/>
            <person name="Monnat R.J. Jr."/>
            <person name="Barlow S.B."/>
            <person name="Starkenburg S.R."/>
            <person name="Cattolico R.A."/>
        </authorList>
    </citation>
    <scope>NUCLEOTIDE SEQUENCE</scope>
    <source>
        <strain evidence="3">CCMP291</strain>
    </source>
</reference>
<comment type="caution">
    <text evidence="2">The sequence shown here is derived from an EMBL/GenBank/DDBJ whole genome shotgun (WGS) entry which is preliminary data.</text>
</comment>
<dbReference type="InterPro" id="IPR011989">
    <property type="entry name" value="ARM-like"/>
</dbReference>
<protein>
    <submittedName>
        <fullName evidence="2">Uncharacterized protein</fullName>
    </submittedName>
</protein>
<dbReference type="PANTHER" id="PTHR12697:SF5">
    <property type="entry name" value="DEOXYHYPUSINE HYDROXYLASE"/>
    <property type="match status" value="1"/>
</dbReference>
<evidence type="ECO:0000313" key="2">
    <source>
        <dbReference type="EMBL" id="KOO30500.1"/>
    </source>
</evidence>